<dbReference type="AlphaFoldDB" id="A0A0G3CEY9"/>
<reference evidence="5 6" key="2">
    <citation type="journal article" date="2015" name="Stand. Genomic Sci.">
        <title>The complete genome sequence of the rumen methanogen Methanosarcina barkeri CM1.</title>
        <authorList>
            <person name="Lambie S.C."/>
            <person name="Kelly W.J."/>
            <person name="Leahy S.C."/>
            <person name="Li D."/>
            <person name="Reilly K."/>
            <person name="McAllister T.A."/>
            <person name="Valle E.R."/>
            <person name="Attwood G.T."/>
            <person name="Altermann E."/>
        </authorList>
    </citation>
    <scope>NUCLEOTIDE SEQUENCE [LARGE SCALE GENOMIC DNA]</scope>
    <source>
        <strain evidence="5 6">CM1</strain>
    </source>
</reference>
<evidence type="ECO:0000313" key="6">
    <source>
        <dbReference type="Proteomes" id="UP000035331"/>
    </source>
</evidence>
<dbReference type="GO" id="GO:0008998">
    <property type="term" value="F:ribonucleoside-triphosphate reductase (thioredoxin) activity"/>
    <property type="evidence" value="ECO:0007669"/>
    <property type="project" value="InterPro"/>
</dbReference>
<dbReference type="SUPFAM" id="SSF51998">
    <property type="entry name" value="PFL-like glycyl radical enzymes"/>
    <property type="match status" value="1"/>
</dbReference>
<dbReference type="PROSITE" id="PS51161">
    <property type="entry name" value="ATP_CONE"/>
    <property type="match status" value="1"/>
</dbReference>
<sequence length="814" mass="92658">MNVSSNFTLNSIKTITEDEKMTSEILLPDYQLSDNQSAQTMLEELSVSPLPKNDQLSDNQLVQKTLDGMSVSPLPKVRTTDGFILNWDRNIIVNQLLKETKLSEIFYNKPSITKEEAIEIAKDAEKIIKKMNLKFLSGPLIREIVNNILLDKGHVEWRNIMTRVGASVYDAYEIDTGYGFEANDNANQLNNAETSHKRKADKMSKEQNLLLMPKELADLHLNGDFHIHDLEYMGTRPFCQDWDLRYFFYYGLMPDGVGTQSSVAKPAKNAEVAFLHAVKAMGSAQTNFAGGQGFYNFLTFMAPYLEGKSETEIRQLMQMFVYEMMQMMCARGGQTVFSSVQLSPGVPKLWRNIPIVAKGKVWDGKQAPLRTYGEFEKEVRLGFKALMDVMLEGDAWGKPFSFPKPEISIEPDFMEENEEFNRAHPELPTYKELYRMTFELAAKFGTPYFDNQLPEYRGAGEGISCYQCCAYQFSANPTDDKDFDDKLHFRDGKHFSMGSWMVLSLNCPRAAYRAEHDDEKLFNELKTLMNKGVEVFKIKRRWMNSLIKKNRIPFAAQRPKDSNTGEKGAIAVDFESLVYTIGVVGINEMVQYHTGFQIHESPAAYKLAIRAMFEMKMHAQKLSKENGMEIALARTPAETTAQRFAVSDLLHKEYADKAEFTIKGNLEAAKSELNQTHDLPIYYTNGTHVAVGADISLPERIKYEHTFFPIVDGGNIMHVWLGEGQPDPDGLQELAMHIAKNTQTGYFAFTKDMTVCTDEGYVADGLLDRCPKCKSENVQHLSRITGYLQSVEGWNKGKRQELLDRKRYSTKELR</sequence>
<dbReference type="GO" id="GO:0009265">
    <property type="term" value="P:2'-deoxyribonucleotide biosynthetic process"/>
    <property type="evidence" value="ECO:0007669"/>
    <property type="project" value="TreeGrafter"/>
</dbReference>
<protein>
    <submittedName>
        <fullName evidence="5">Anaerobic ribonucleoside-triphosphate reductase NrdD</fullName>
    </submittedName>
</protein>
<evidence type="ECO:0000256" key="2">
    <source>
        <dbReference type="ARBA" id="ARBA00022840"/>
    </source>
</evidence>
<organism evidence="5 6">
    <name type="scientific">Methanosarcina barkeri CM1</name>
    <dbReference type="NCBI Taxonomy" id="796385"/>
    <lineage>
        <taxon>Archaea</taxon>
        <taxon>Methanobacteriati</taxon>
        <taxon>Methanobacteriota</taxon>
        <taxon>Stenosarchaea group</taxon>
        <taxon>Methanomicrobia</taxon>
        <taxon>Methanosarcinales</taxon>
        <taxon>Methanosarcinaceae</taxon>
        <taxon>Methanosarcina</taxon>
    </lineage>
</organism>
<reference evidence="6" key="1">
    <citation type="submission" date="2014-06" db="EMBL/GenBank/DDBJ databases">
        <title>The complete genome sequence of Methanosarcina barkeri CM1.</title>
        <authorList>
            <consortium name="Pastoral Greenhouse Gas Research Consortium"/>
            <person name="Lambie S.C."/>
            <person name="Leahy S.C."/>
            <person name="Kelly W.J."/>
            <person name="Li D."/>
            <person name="Reilly K."/>
            <person name="Attwood G.T."/>
            <person name="Altermann E."/>
        </authorList>
    </citation>
    <scope>NUCLEOTIDE SEQUENCE [LARGE SCALE GENOMIC DNA]</scope>
    <source>
        <strain evidence="6">CM1</strain>
    </source>
</reference>
<name>A0A0G3CEY9_METBA</name>
<dbReference type="GO" id="GO:0006260">
    <property type="term" value="P:DNA replication"/>
    <property type="evidence" value="ECO:0007669"/>
    <property type="project" value="InterPro"/>
</dbReference>
<gene>
    <name evidence="5" type="primary">nrdD</name>
    <name evidence="5" type="ORF">MCM1_3616</name>
</gene>
<dbReference type="NCBIfam" id="TIGR02487">
    <property type="entry name" value="NrdD"/>
    <property type="match status" value="1"/>
</dbReference>
<dbReference type="Gene3D" id="3.20.70.20">
    <property type="match status" value="1"/>
</dbReference>
<keyword evidence="1 3" id="KW-0547">Nucleotide-binding</keyword>
<dbReference type="PATRIC" id="fig|796385.3.peg.4382"/>
<accession>A0A0G3CEY9</accession>
<feature type="domain" description="ATP-cone" evidence="4">
    <location>
        <begin position="75"/>
        <end position="170"/>
    </location>
</feature>
<keyword evidence="2 3" id="KW-0067">ATP-binding</keyword>
<dbReference type="CDD" id="cd01675">
    <property type="entry name" value="RNR_III"/>
    <property type="match status" value="1"/>
</dbReference>
<dbReference type="PANTHER" id="PTHR21075">
    <property type="entry name" value="ANAEROBIC RIBONUCLEOSIDE-TRIPHOSPHATE REDUCTASE"/>
    <property type="match status" value="1"/>
</dbReference>
<evidence type="ECO:0000313" key="5">
    <source>
        <dbReference type="EMBL" id="AKJ40599.1"/>
    </source>
</evidence>
<dbReference type="Proteomes" id="UP000035331">
    <property type="component" value="Chromosome"/>
</dbReference>
<evidence type="ECO:0000259" key="4">
    <source>
        <dbReference type="PROSITE" id="PS51161"/>
    </source>
</evidence>
<evidence type="ECO:0000256" key="3">
    <source>
        <dbReference type="PROSITE-ProRule" id="PRU00492"/>
    </source>
</evidence>
<dbReference type="GO" id="GO:0031250">
    <property type="term" value="C:anaerobic ribonucleoside-triphosphate reductase complex"/>
    <property type="evidence" value="ECO:0007669"/>
    <property type="project" value="TreeGrafter"/>
</dbReference>
<proteinExistence type="predicted"/>
<dbReference type="GO" id="GO:0005524">
    <property type="term" value="F:ATP binding"/>
    <property type="evidence" value="ECO:0007669"/>
    <property type="project" value="UniProtKB-UniRule"/>
</dbReference>
<dbReference type="Pfam" id="PF13597">
    <property type="entry name" value="NRDD"/>
    <property type="match status" value="1"/>
</dbReference>
<dbReference type="PANTHER" id="PTHR21075:SF0">
    <property type="entry name" value="ANAEROBIC RIBONUCLEOSIDE-TRIPHOSPHATE REDUCTASE"/>
    <property type="match status" value="1"/>
</dbReference>
<dbReference type="EMBL" id="CP008746">
    <property type="protein sequence ID" value="AKJ40599.1"/>
    <property type="molecule type" value="Genomic_DNA"/>
</dbReference>
<dbReference type="GO" id="GO:0004748">
    <property type="term" value="F:ribonucleoside-diphosphate reductase activity, thioredoxin disulfide as acceptor"/>
    <property type="evidence" value="ECO:0007669"/>
    <property type="project" value="TreeGrafter"/>
</dbReference>
<dbReference type="InterPro" id="IPR012833">
    <property type="entry name" value="NrdD"/>
</dbReference>
<dbReference type="InterPro" id="IPR005144">
    <property type="entry name" value="ATP-cone_dom"/>
</dbReference>
<evidence type="ECO:0000256" key="1">
    <source>
        <dbReference type="ARBA" id="ARBA00022741"/>
    </source>
</evidence>